<dbReference type="GO" id="GO:0005886">
    <property type="term" value="C:plasma membrane"/>
    <property type="evidence" value="ECO:0007669"/>
    <property type="project" value="TreeGrafter"/>
</dbReference>
<evidence type="ECO:0000256" key="3">
    <source>
        <dbReference type="ARBA" id="ARBA00022840"/>
    </source>
</evidence>
<dbReference type="PROSITE" id="PS50893">
    <property type="entry name" value="ABC_TRANSPORTER_2"/>
    <property type="match status" value="1"/>
</dbReference>
<proteinExistence type="predicted"/>
<dbReference type="PANTHER" id="PTHR24220">
    <property type="entry name" value="IMPORT ATP-BINDING PROTEIN"/>
    <property type="match status" value="1"/>
</dbReference>
<keyword evidence="6" id="KW-1185">Reference proteome</keyword>
<dbReference type="PROSITE" id="PS00211">
    <property type="entry name" value="ABC_TRANSPORTER_1"/>
    <property type="match status" value="1"/>
</dbReference>
<name>A0A4Q9KK92_PROTD</name>
<accession>A0A4Q9KK92</accession>
<keyword evidence="3 5" id="KW-0067">ATP-binding</keyword>
<gene>
    <name evidence="5" type="ORF">ET996_11310</name>
</gene>
<dbReference type="SMART" id="SM00382">
    <property type="entry name" value="AAA"/>
    <property type="match status" value="1"/>
</dbReference>
<dbReference type="RefSeq" id="WP_131172669.1">
    <property type="nucleotide sequence ID" value="NZ_FXTL01000015.1"/>
</dbReference>
<dbReference type="Proteomes" id="UP000291933">
    <property type="component" value="Unassembled WGS sequence"/>
</dbReference>
<dbReference type="GO" id="GO:0005524">
    <property type="term" value="F:ATP binding"/>
    <property type="evidence" value="ECO:0007669"/>
    <property type="project" value="UniProtKB-KW"/>
</dbReference>
<dbReference type="Pfam" id="PF00005">
    <property type="entry name" value="ABC_tran"/>
    <property type="match status" value="1"/>
</dbReference>
<evidence type="ECO:0000313" key="6">
    <source>
        <dbReference type="Proteomes" id="UP000291933"/>
    </source>
</evidence>
<dbReference type="AlphaFoldDB" id="A0A4Q9KK92"/>
<evidence type="ECO:0000259" key="4">
    <source>
        <dbReference type="PROSITE" id="PS50893"/>
    </source>
</evidence>
<keyword evidence="1" id="KW-0813">Transport</keyword>
<dbReference type="Gene3D" id="3.40.50.300">
    <property type="entry name" value="P-loop containing nucleotide triphosphate hydrolases"/>
    <property type="match status" value="1"/>
</dbReference>
<evidence type="ECO:0000256" key="2">
    <source>
        <dbReference type="ARBA" id="ARBA00022741"/>
    </source>
</evidence>
<dbReference type="GO" id="GO:0016887">
    <property type="term" value="F:ATP hydrolysis activity"/>
    <property type="evidence" value="ECO:0007669"/>
    <property type="project" value="InterPro"/>
</dbReference>
<keyword evidence="2" id="KW-0547">Nucleotide-binding</keyword>
<dbReference type="InterPro" id="IPR017911">
    <property type="entry name" value="MacB-like_ATP-bd"/>
</dbReference>
<dbReference type="GO" id="GO:0098796">
    <property type="term" value="C:membrane protein complex"/>
    <property type="evidence" value="ECO:0007669"/>
    <property type="project" value="UniProtKB-ARBA"/>
</dbReference>
<dbReference type="InterPro" id="IPR003439">
    <property type="entry name" value="ABC_transporter-like_ATP-bd"/>
</dbReference>
<dbReference type="InterPro" id="IPR015854">
    <property type="entry name" value="ABC_transpr_LolD-like"/>
</dbReference>
<dbReference type="GO" id="GO:0022857">
    <property type="term" value="F:transmembrane transporter activity"/>
    <property type="evidence" value="ECO:0007669"/>
    <property type="project" value="TreeGrafter"/>
</dbReference>
<dbReference type="SUPFAM" id="SSF52540">
    <property type="entry name" value="P-loop containing nucleoside triphosphate hydrolases"/>
    <property type="match status" value="1"/>
</dbReference>
<feature type="domain" description="ABC transporter" evidence="4">
    <location>
        <begin position="19"/>
        <end position="240"/>
    </location>
</feature>
<dbReference type="PANTHER" id="PTHR24220:SF86">
    <property type="entry name" value="ABC TRANSPORTER ABCH.1"/>
    <property type="match status" value="1"/>
</dbReference>
<dbReference type="FunFam" id="3.40.50.300:FF:000032">
    <property type="entry name" value="Export ABC transporter ATP-binding protein"/>
    <property type="match status" value="1"/>
</dbReference>
<sequence>MTSVLTTTDAAATASAPLISMTDVCKTYEAGEIKVDALSEVNLTVGGGDYVAIMGPSGSGKSTLMHILGCLDVPTSGRYLLNGTDVSAMNEKQLAHVRNAEIGFVFQQFNLLASETALRNVELPLMYAGVRPAERHQRALEALDRVGLADRVKHRPGELSGGQQQRVSVARALVTNPALLLADEPTGNLDSVSTKDVLNLLDELHGQGRTIVLITHEHDVAARAARVTKIMDGRLSEGGF</sequence>
<dbReference type="InterPro" id="IPR003593">
    <property type="entry name" value="AAA+_ATPase"/>
</dbReference>
<dbReference type="InterPro" id="IPR027417">
    <property type="entry name" value="P-loop_NTPase"/>
</dbReference>
<evidence type="ECO:0000313" key="5">
    <source>
        <dbReference type="EMBL" id="TBT94280.1"/>
    </source>
</evidence>
<dbReference type="InterPro" id="IPR017871">
    <property type="entry name" value="ABC_transporter-like_CS"/>
</dbReference>
<comment type="caution">
    <text evidence="5">The sequence shown here is derived from an EMBL/GenBank/DDBJ whole genome shotgun (WGS) entry which is preliminary data.</text>
</comment>
<protein>
    <submittedName>
        <fullName evidence="5">ABC transporter ATP-binding protein</fullName>
    </submittedName>
</protein>
<dbReference type="OrthoDB" id="3176024at2"/>
<dbReference type="EMBL" id="SDMR01000015">
    <property type="protein sequence ID" value="TBT94280.1"/>
    <property type="molecule type" value="Genomic_DNA"/>
</dbReference>
<dbReference type="CDD" id="cd03255">
    <property type="entry name" value="ABC_MJ0796_LolCDE_FtsE"/>
    <property type="match status" value="1"/>
</dbReference>
<organism evidence="5 6">
    <name type="scientific">Propioniciclava tarda</name>
    <dbReference type="NCBI Taxonomy" id="433330"/>
    <lineage>
        <taxon>Bacteria</taxon>
        <taxon>Bacillati</taxon>
        <taxon>Actinomycetota</taxon>
        <taxon>Actinomycetes</taxon>
        <taxon>Propionibacteriales</taxon>
        <taxon>Propionibacteriaceae</taxon>
        <taxon>Propioniciclava</taxon>
    </lineage>
</organism>
<reference evidence="5 6" key="1">
    <citation type="submission" date="2019-01" db="EMBL/GenBank/DDBJ databases">
        <title>Lactibacter flavus gen. nov., sp. nov., a novel bacterium of the family Propionibacteriaceae isolated from raw milk and dairy products.</title>
        <authorList>
            <person name="Huptas C."/>
            <person name="Wenning M."/>
            <person name="Breitenwieser F."/>
            <person name="Doll E."/>
            <person name="Von Neubeck M."/>
            <person name="Busse H.-J."/>
            <person name="Scherer S."/>
        </authorList>
    </citation>
    <scope>NUCLEOTIDE SEQUENCE [LARGE SCALE GENOMIC DNA]</scope>
    <source>
        <strain evidence="5 6">DSM 22130</strain>
    </source>
</reference>
<evidence type="ECO:0000256" key="1">
    <source>
        <dbReference type="ARBA" id="ARBA00022448"/>
    </source>
</evidence>